<proteinExistence type="predicted"/>
<dbReference type="GeneID" id="93112605"/>
<reference evidence="3 4" key="1">
    <citation type="journal article" date="2017" name="Genome Biol. Evol.">
        <title>Comparative Genomic Analysis Identifies a Campylobacter Clade Deficient in Selenium Metabolism.</title>
        <authorList>
            <person name="Miller W.G."/>
            <person name="Yee E."/>
            <person name="Lopes B.S."/>
            <person name="Chapman M.H."/>
            <person name="Huynh S."/>
            <person name="Bono J.L."/>
            <person name="Parker C.T."/>
            <person name="Strachan N.J.C."/>
            <person name="Forbes K.J."/>
        </authorList>
    </citation>
    <scope>NUCLEOTIDE SEQUENCE [LARGE SCALE GENOMIC DNA]</scope>
    <source>
        <strain evidence="3 4">RM9261</strain>
    </source>
</reference>
<feature type="chain" id="PRO_5047275043" description="DUF6844 domain-containing protein" evidence="1">
    <location>
        <begin position="18"/>
        <end position="452"/>
    </location>
</feature>
<organism evidence="3 4">
    <name type="scientific">Campylobacter vicugnae</name>
    <dbReference type="NCBI Taxonomy" id="1660076"/>
    <lineage>
        <taxon>Bacteria</taxon>
        <taxon>Pseudomonadati</taxon>
        <taxon>Campylobacterota</taxon>
        <taxon>Epsilonproteobacteria</taxon>
        <taxon>Campylobacterales</taxon>
        <taxon>Campylobacteraceae</taxon>
        <taxon>Campylobacter</taxon>
    </lineage>
</organism>
<keyword evidence="4" id="KW-1185">Reference proteome</keyword>
<evidence type="ECO:0000256" key="1">
    <source>
        <dbReference type="SAM" id="SignalP"/>
    </source>
</evidence>
<evidence type="ECO:0000313" key="3">
    <source>
        <dbReference type="EMBL" id="WWC41907.1"/>
    </source>
</evidence>
<keyword evidence="1" id="KW-0732">Signal</keyword>
<feature type="domain" description="DUF6844" evidence="2">
    <location>
        <begin position="145"/>
        <end position="238"/>
    </location>
</feature>
<sequence length="452" mass="50121">MKKIILCSLVAASLLFAQGEKPAELTQADISSQNQISDASMVNVEPKSVQDSIDDFANDMGIDWGVTDEKQRTFYYGTADIPFSQNDSDFAKAAEIGYNKAMISLQGNFIRDAFGKHAGETISSYEKDDSTNKMEFEELPKGGTMKQIFDKVTQLAGAKLDNELKKLGVEVEGLTEERKKTLYAEKFTQDIMQKAFGSMSGLVPVQTYIAKASAGDGYEIGVVAVMSKKTRDIARDMRLKRPSLITGKGKKITEFLPKDKEGFLQEYGLRLVYDETGAPVLLSYGRWGISLEDTKGRFANRKMQIAENTALNKADQAIQEFMNVNLSFSDSVKTGEILEETITQKTNLTEGGEQVTSQAIANIIDQVSQKIRATTRGDIRGTRTIRRWNLVDENGIPHVGVVRAYSYASYKNTTDMISNNNDNGSASQIRTETQPGNTIERKSRIVNTIDDF</sequence>
<evidence type="ECO:0000259" key="2">
    <source>
        <dbReference type="Pfam" id="PF20891"/>
    </source>
</evidence>
<dbReference type="EMBL" id="CP144916">
    <property type="protein sequence ID" value="WWC41907.1"/>
    <property type="molecule type" value="Genomic_DNA"/>
</dbReference>
<name>A0ABZ2E8A6_9BACT</name>
<evidence type="ECO:0000313" key="4">
    <source>
        <dbReference type="Proteomes" id="UP001318120"/>
    </source>
</evidence>
<accession>A0ABZ2E8A6</accession>
<dbReference type="RefSeq" id="WP_096030566.1">
    <property type="nucleotide sequence ID" value="NZ_CP018793.1"/>
</dbReference>
<dbReference type="Proteomes" id="UP001318120">
    <property type="component" value="Chromosome"/>
</dbReference>
<protein>
    <recommendedName>
        <fullName evidence="2">DUF6844 domain-containing protein</fullName>
    </recommendedName>
</protein>
<feature type="signal peptide" evidence="1">
    <location>
        <begin position="1"/>
        <end position="17"/>
    </location>
</feature>
<dbReference type="Pfam" id="PF20891">
    <property type="entry name" value="DUF6844"/>
    <property type="match status" value="1"/>
</dbReference>
<gene>
    <name evidence="3" type="ORF">CVIC9261_00805</name>
</gene>
<dbReference type="InterPro" id="IPR049286">
    <property type="entry name" value="DUF6844"/>
</dbReference>